<proteinExistence type="predicted"/>
<dbReference type="InterPro" id="IPR029058">
    <property type="entry name" value="AB_hydrolase_fold"/>
</dbReference>
<evidence type="ECO:0000313" key="2">
    <source>
        <dbReference type="Proteomes" id="UP000500895"/>
    </source>
</evidence>
<dbReference type="EMBL" id="CP050066">
    <property type="protein sequence ID" value="QIP05789.1"/>
    <property type="molecule type" value="Genomic_DNA"/>
</dbReference>
<dbReference type="RefSeq" id="WP_094972919.1">
    <property type="nucleotide sequence ID" value="NZ_CP029427.2"/>
</dbReference>
<dbReference type="Proteomes" id="UP000500895">
    <property type="component" value="Chromosome"/>
</dbReference>
<dbReference type="KEGG" id="bsym:CIT39_03350"/>
<protein>
    <submittedName>
        <fullName evidence="1">Uncharacterized protein</fullName>
    </submittedName>
</protein>
<dbReference type="SUPFAM" id="SSF53474">
    <property type="entry name" value="alpha/beta-Hydrolases"/>
    <property type="match status" value="1"/>
</dbReference>
<dbReference type="Gene3D" id="3.40.50.1820">
    <property type="entry name" value="alpha/beta hydrolase"/>
    <property type="match status" value="1"/>
</dbReference>
<gene>
    <name evidence="1" type="ORF">HAV00_05800</name>
</gene>
<sequence>MEAFEMVVCDLNRRQFAMLGAALAAAWRTPAEAEKGSTMLYPREELTEAAGYPALVRFEPGRAELPVVVFVTGGGVLGRVAYGPPGARAADFLCHWLHAEGFASLVLSYPIDSRGVFDAAFPQFSITDWAEQSAEIIARYVDRNGLPANAIVLGWSMAGRIAEPLHAALRRKGKGIELFVAMAAASALPNTLPGLDQLKPAASGLAAIKGAYLDWLLECLASQNSAAGHLVLDVDGFTREMTGDFPVGLAASAMRYRNGAFVSDPAGDAREVGTAQYRSFPPLALMTHASPVDARHALTDHSTWGVYITQQLCEVLVFPRANELAALPSEKWALLVEHVRGAAQRLCATLPGNHMFFLGENGARRTVQTLKLLRQTAADVADEISRLTT</sequence>
<organism evidence="1 2">
    <name type="scientific">Bradyrhizobium symbiodeficiens</name>
    <dbReference type="NCBI Taxonomy" id="1404367"/>
    <lineage>
        <taxon>Bacteria</taxon>
        <taxon>Pseudomonadati</taxon>
        <taxon>Pseudomonadota</taxon>
        <taxon>Alphaproteobacteria</taxon>
        <taxon>Hyphomicrobiales</taxon>
        <taxon>Nitrobacteraceae</taxon>
        <taxon>Bradyrhizobium</taxon>
    </lineage>
</organism>
<accession>A0A2U8Q8D8</accession>
<evidence type="ECO:0000313" key="1">
    <source>
        <dbReference type="EMBL" id="QIP05789.1"/>
    </source>
</evidence>
<reference evidence="1 2" key="1">
    <citation type="journal article" date="2020" name="Int. J. Syst. Evol. Microbiol.">
        <title>Description and complete genome sequences of Bradyrhizobium symbiodeficiens sp. nov., a non-symbiotic bacterium associated with legumes native to Canada.</title>
        <authorList>
            <person name="Bromfield E.S.P."/>
            <person name="Cloutier S."/>
            <person name="Nguyen H.D.T."/>
        </authorList>
    </citation>
    <scope>NUCLEOTIDE SEQUENCE [LARGE SCALE GENOMIC DNA]</scope>
    <source>
        <strain evidence="1 2">101S1MB</strain>
    </source>
</reference>
<name>A0A2U8Q8D8_9BRAD</name>
<dbReference type="AlphaFoldDB" id="A0A2U8Q8D8"/>